<dbReference type="EMBL" id="JBBKAR010000045">
    <property type="protein sequence ID" value="MEJ8305760.1"/>
    <property type="molecule type" value="Genomic_DNA"/>
</dbReference>
<dbReference type="Proteomes" id="UP001380953">
    <property type="component" value="Unassembled WGS sequence"/>
</dbReference>
<proteinExistence type="predicted"/>
<gene>
    <name evidence="1" type="ORF">WKI47_17765</name>
</gene>
<comment type="caution">
    <text evidence="1">The sequence shown here is derived from an EMBL/GenBank/DDBJ whole genome shotgun (WGS) entry which is preliminary data.</text>
</comment>
<organism evidence="1 2">
    <name type="scientific">Saccharibacillus sacchari</name>
    <dbReference type="NCBI Taxonomy" id="456493"/>
    <lineage>
        <taxon>Bacteria</taxon>
        <taxon>Bacillati</taxon>
        <taxon>Bacillota</taxon>
        <taxon>Bacilli</taxon>
        <taxon>Bacillales</taxon>
        <taxon>Paenibacillaceae</taxon>
        <taxon>Saccharibacillus</taxon>
    </lineage>
</organism>
<accession>A0ACC6PFM0</accession>
<reference evidence="1" key="1">
    <citation type="submission" date="2024-03" db="EMBL/GenBank/DDBJ databases">
        <title>Whole genome sequecning of epiphytes from Marcgravia umbellata leaves.</title>
        <authorList>
            <person name="Kumar G."/>
            <person name="Savka M.A."/>
        </authorList>
    </citation>
    <scope>NUCLEOTIDE SEQUENCE</scope>
    <source>
        <strain evidence="1">RIT_BL5</strain>
    </source>
</reference>
<sequence>MLIAVPIAFILIAAGVGFFVRMPVVPTKAGLAVLAIALFTQIAGIYWTGTDSIWTRGMVVLALVLGLCLFAAYLGSARRGNFRIQHWNDPVERLFIGTWTAGTAFLLLIAQRVFPELHVIWVPLGVLNVALLLFDLFAVSLATGEIAAGKRHLELDGTILLPVLSLQAVSLQLHEAFGAQEYLAYRVLVLLGVIFYIIGIGVLFLRYRQQKRKRGHGGAAADRLIYAAVAITGWAALRSSVFPPGLLIGIWGVAALLLLWIEAVATVRVLRGVRNTSDMPWSGTIAWGIFMGFTLQSEKLFEQYAWEIINVLHEWTIIFGVWVVVIFMFFDTVRFIAFFIRTKSAYRKHLS</sequence>
<evidence type="ECO:0000313" key="1">
    <source>
        <dbReference type="EMBL" id="MEJ8305760.1"/>
    </source>
</evidence>
<name>A0ACC6PFM0_9BACL</name>
<protein>
    <submittedName>
        <fullName evidence="1">Uncharacterized protein</fullName>
    </submittedName>
</protein>
<keyword evidence="2" id="KW-1185">Reference proteome</keyword>
<evidence type="ECO:0000313" key="2">
    <source>
        <dbReference type="Proteomes" id="UP001380953"/>
    </source>
</evidence>